<dbReference type="Pfam" id="PF00096">
    <property type="entry name" value="zf-C2H2"/>
    <property type="match status" value="1"/>
</dbReference>
<sequence>MASPTSDNDRIYVCQHCPKRYARKDYLERHELNHTRPRSVCPACGKGFARPDVLRKHLSTSCKSRRGSDGDAPAPLTTAEEDALVPRKRRRPQRRDTNVSADSPGSDDGNPRPLKQPTFARGYSFPSSSSFISPHSSFGLDSIERDRLDRLGRLDSRLNGRLDGRYEAIAGSRSELLRNLEGESALSDREDSTSPQFDDSPRFTRTMLPSSSLSPRLVRDEATEGTADGPARAGASLDLPLAPAFAATPETLGPLSFTPKPDNDFPARTERFNLTLGGDGMPTLAPVASGQQAGSGVEFPSVMPAEVTPDLTWASGSGSDSESHESVDDLFSWFFNVSNSASSAVWPNTPVDESAKDDVAIFTDADMSSSLLTSPGTPHSSIHGLDDRLSSQQANPRSLPYTGQPFPPLPDQWREGWQWCLPPAADVLDGRARDEVLNLFEGSIRDDMLSPAFSLNQMRLYLELYFIHFAPLYPIIHRPSLAYRRLPPDLLLTMLCIGTTFYEDREGFRIAMRIHKRLRNRIFEQVEDEPKAPLHTLQTILLINHFSRAYCGVKEHQVAQVFHSSSIIMARLAGVLVPAPPLLHRTHNPLDHWLEWVAFEERKRVGWFAFLMDTSNATLFRHVHIVHCFSVKLDWPAGDAVWNAREPYEWSTYQRDAPRLPPFHASLKDVIARGTLPPISEFSLWILLHGLLSVSSTVLWRDLGDLSMIPAARVRRWKNSLRRAFGVVGDRLSGLLAQRRAAHDTPLDLHVYWTGIPLAQLGKILVLSDTKSLRIFAGERAAAGRSVSAAEWGAANKYVRAWAQNMDGARAFHAAVQLLDGVFSWAHERRNPRVASITPICIYIAALVIWAYSAVHEGPRQGAEAYLVLLPNGEAKVEPTLARRDALDYLARLGHVRPEHLPSMPGKNRCAGPIAYAAVLAGTLGTSVMNDNHNVLMRLLLP</sequence>
<dbReference type="GO" id="GO:0000785">
    <property type="term" value="C:chromatin"/>
    <property type="evidence" value="ECO:0007669"/>
    <property type="project" value="TreeGrafter"/>
</dbReference>
<keyword evidence="4 7" id="KW-0863">Zinc-finger</keyword>
<evidence type="ECO:0000256" key="8">
    <source>
        <dbReference type="SAM" id="MobiDB-lite"/>
    </source>
</evidence>
<evidence type="ECO:0000313" key="11">
    <source>
        <dbReference type="Proteomes" id="UP001233271"/>
    </source>
</evidence>
<dbReference type="Gene3D" id="3.30.160.60">
    <property type="entry name" value="Classic Zinc Finger"/>
    <property type="match status" value="1"/>
</dbReference>
<evidence type="ECO:0000256" key="3">
    <source>
        <dbReference type="ARBA" id="ARBA00022737"/>
    </source>
</evidence>
<feature type="compositionally biased region" description="Basic and acidic residues" evidence="8">
    <location>
        <begin position="183"/>
        <end position="192"/>
    </location>
</feature>
<dbReference type="InterPro" id="IPR007219">
    <property type="entry name" value="XnlR_reg_dom"/>
</dbReference>
<evidence type="ECO:0000259" key="9">
    <source>
        <dbReference type="PROSITE" id="PS50157"/>
    </source>
</evidence>
<gene>
    <name evidence="10" type="ORF">CcaverHIS019_0307450</name>
</gene>
<dbReference type="KEGG" id="ccac:CcaHIS019_0307450"/>
<feature type="compositionally biased region" description="Low complexity" evidence="8">
    <location>
        <begin position="124"/>
        <end position="138"/>
    </location>
</feature>
<dbReference type="GO" id="GO:0008270">
    <property type="term" value="F:zinc ion binding"/>
    <property type="evidence" value="ECO:0007669"/>
    <property type="project" value="UniProtKB-KW"/>
</dbReference>
<reference evidence="10" key="1">
    <citation type="journal article" date="2023" name="BMC Genomics">
        <title>Chromosome-level genome assemblies of Cutaneotrichosporon spp. (Trichosporonales, Basidiomycota) reveal imbalanced evolution between nucleotide sequences and chromosome synteny.</title>
        <authorList>
            <person name="Kobayashi Y."/>
            <person name="Kayamori A."/>
            <person name="Aoki K."/>
            <person name="Shiwa Y."/>
            <person name="Matsutani M."/>
            <person name="Fujita N."/>
            <person name="Sugita T."/>
            <person name="Iwasaki W."/>
            <person name="Tanaka N."/>
            <person name="Takashima M."/>
        </authorList>
    </citation>
    <scope>NUCLEOTIDE SEQUENCE</scope>
    <source>
        <strain evidence="10">HIS019</strain>
    </source>
</reference>
<dbReference type="InterPro" id="IPR036236">
    <property type="entry name" value="Znf_C2H2_sf"/>
</dbReference>
<evidence type="ECO:0000256" key="2">
    <source>
        <dbReference type="ARBA" id="ARBA00022723"/>
    </source>
</evidence>
<keyword evidence="11" id="KW-1185">Reference proteome</keyword>
<evidence type="ECO:0000256" key="5">
    <source>
        <dbReference type="ARBA" id="ARBA00022833"/>
    </source>
</evidence>
<feature type="region of interest" description="Disordered" evidence="8">
    <location>
        <begin position="183"/>
        <end position="235"/>
    </location>
</feature>
<dbReference type="PROSITE" id="PS00028">
    <property type="entry name" value="ZINC_FINGER_C2H2_1"/>
    <property type="match status" value="1"/>
</dbReference>
<dbReference type="PROSITE" id="PS50157">
    <property type="entry name" value="ZINC_FINGER_C2H2_2"/>
    <property type="match status" value="2"/>
</dbReference>
<keyword evidence="3" id="KW-0677">Repeat</keyword>
<dbReference type="Pfam" id="PF04082">
    <property type="entry name" value="Fungal_trans"/>
    <property type="match status" value="1"/>
</dbReference>
<dbReference type="SUPFAM" id="SSF57667">
    <property type="entry name" value="beta-beta-alpha zinc fingers"/>
    <property type="match status" value="1"/>
</dbReference>
<feature type="region of interest" description="Disordered" evidence="8">
    <location>
        <begin position="59"/>
        <end position="139"/>
    </location>
</feature>
<evidence type="ECO:0000313" key="10">
    <source>
        <dbReference type="EMBL" id="BEI90675.1"/>
    </source>
</evidence>
<keyword evidence="5" id="KW-0862">Zinc</keyword>
<evidence type="ECO:0000256" key="1">
    <source>
        <dbReference type="ARBA" id="ARBA00004123"/>
    </source>
</evidence>
<evidence type="ECO:0000256" key="4">
    <source>
        <dbReference type="ARBA" id="ARBA00022771"/>
    </source>
</evidence>
<name>A0AA48IBL9_9TREE</name>
<dbReference type="SMART" id="SM00355">
    <property type="entry name" value="ZnF_C2H2"/>
    <property type="match status" value="2"/>
</dbReference>
<proteinExistence type="predicted"/>
<dbReference type="PANTHER" id="PTHR40626:SF11">
    <property type="entry name" value="ZINC FINGER PROTEIN YPR022C"/>
    <property type="match status" value="1"/>
</dbReference>
<feature type="domain" description="C2H2-type" evidence="9">
    <location>
        <begin position="39"/>
        <end position="66"/>
    </location>
</feature>
<dbReference type="EMBL" id="AP028214">
    <property type="protein sequence ID" value="BEI90675.1"/>
    <property type="molecule type" value="Genomic_DNA"/>
</dbReference>
<dbReference type="RefSeq" id="XP_060455940.1">
    <property type="nucleotide sequence ID" value="XM_060599225.1"/>
</dbReference>
<feature type="compositionally biased region" description="Polar residues" evidence="8">
    <location>
        <begin position="371"/>
        <end position="380"/>
    </location>
</feature>
<feature type="domain" description="C2H2-type" evidence="9">
    <location>
        <begin position="12"/>
        <end position="39"/>
    </location>
</feature>
<protein>
    <recommendedName>
        <fullName evidence="9">C2H2-type domain-containing protein</fullName>
    </recommendedName>
</protein>
<dbReference type="InterPro" id="IPR051059">
    <property type="entry name" value="VerF-like"/>
</dbReference>
<comment type="subcellular location">
    <subcellularLocation>
        <location evidence="1">Nucleus</location>
    </subcellularLocation>
</comment>
<feature type="region of interest" description="Disordered" evidence="8">
    <location>
        <begin position="371"/>
        <end position="394"/>
    </location>
</feature>
<dbReference type="GO" id="GO:0000981">
    <property type="term" value="F:DNA-binding transcription factor activity, RNA polymerase II-specific"/>
    <property type="evidence" value="ECO:0007669"/>
    <property type="project" value="InterPro"/>
</dbReference>
<dbReference type="InterPro" id="IPR013087">
    <property type="entry name" value="Znf_C2H2_type"/>
</dbReference>
<keyword evidence="6" id="KW-0539">Nucleus</keyword>
<dbReference type="GO" id="GO:0000978">
    <property type="term" value="F:RNA polymerase II cis-regulatory region sequence-specific DNA binding"/>
    <property type="evidence" value="ECO:0007669"/>
    <property type="project" value="InterPro"/>
</dbReference>
<dbReference type="PANTHER" id="PTHR40626">
    <property type="entry name" value="MIP31509P"/>
    <property type="match status" value="1"/>
</dbReference>
<evidence type="ECO:0000256" key="6">
    <source>
        <dbReference type="ARBA" id="ARBA00023242"/>
    </source>
</evidence>
<dbReference type="GO" id="GO:0005634">
    <property type="term" value="C:nucleus"/>
    <property type="evidence" value="ECO:0007669"/>
    <property type="project" value="UniProtKB-SubCell"/>
</dbReference>
<evidence type="ECO:0000256" key="7">
    <source>
        <dbReference type="PROSITE-ProRule" id="PRU00042"/>
    </source>
</evidence>
<dbReference type="Proteomes" id="UP001233271">
    <property type="component" value="Chromosome 3"/>
</dbReference>
<accession>A0AA48IBL9</accession>
<dbReference type="GeneID" id="85494545"/>
<organism evidence="10 11">
    <name type="scientific">Cutaneotrichosporon cavernicola</name>
    <dbReference type="NCBI Taxonomy" id="279322"/>
    <lineage>
        <taxon>Eukaryota</taxon>
        <taxon>Fungi</taxon>
        <taxon>Dikarya</taxon>
        <taxon>Basidiomycota</taxon>
        <taxon>Agaricomycotina</taxon>
        <taxon>Tremellomycetes</taxon>
        <taxon>Trichosporonales</taxon>
        <taxon>Trichosporonaceae</taxon>
        <taxon>Cutaneotrichosporon</taxon>
    </lineage>
</organism>
<dbReference type="GO" id="GO:0006351">
    <property type="term" value="P:DNA-templated transcription"/>
    <property type="evidence" value="ECO:0007669"/>
    <property type="project" value="InterPro"/>
</dbReference>
<dbReference type="AlphaFoldDB" id="A0AA48IBL9"/>
<dbReference type="CDD" id="cd12148">
    <property type="entry name" value="fungal_TF_MHR"/>
    <property type="match status" value="1"/>
</dbReference>
<keyword evidence="2" id="KW-0479">Metal-binding</keyword>